<accession>W9R892</accession>
<gene>
    <name evidence="2" type="ORF">L484_022579</name>
</gene>
<dbReference type="EMBL" id="KE344693">
    <property type="protein sequence ID" value="EXB75902.1"/>
    <property type="molecule type" value="Genomic_DNA"/>
</dbReference>
<protein>
    <submittedName>
        <fullName evidence="2">Uncharacterized protein</fullName>
    </submittedName>
</protein>
<evidence type="ECO:0000313" key="3">
    <source>
        <dbReference type="Proteomes" id="UP000030645"/>
    </source>
</evidence>
<organism evidence="2 3">
    <name type="scientific">Morus notabilis</name>
    <dbReference type="NCBI Taxonomy" id="981085"/>
    <lineage>
        <taxon>Eukaryota</taxon>
        <taxon>Viridiplantae</taxon>
        <taxon>Streptophyta</taxon>
        <taxon>Embryophyta</taxon>
        <taxon>Tracheophyta</taxon>
        <taxon>Spermatophyta</taxon>
        <taxon>Magnoliopsida</taxon>
        <taxon>eudicotyledons</taxon>
        <taxon>Gunneridae</taxon>
        <taxon>Pentapetalae</taxon>
        <taxon>rosids</taxon>
        <taxon>fabids</taxon>
        <taxon>Rosales</taxon>
        <taxon>Moraceae</taxon>
        <taxon>Moreae</taxon>
        <taxon>Morus</taxon>
    </lineage>
</organism>
<feature type="region of interest" description="Disordered" evidence="1">
    <location>
        <begin position="1"/>
        <end position="36"/>
    </location>
</feature>
<evidence type="ECO:0000256" key="1">
    <source>
        <dbReference type="SAM" id="MobiDB-lite"/>
    </source>
</evidence>
<reference evidence="3" key="1">
    <citation type="submission" date="2013-01" db="EMBL/GenBank/DDBJ databases">
        <title>Draft Genome Sequence of a Mulberry Tree, Morus notabilis C.K. Schneid.</title>
        <authorList>
            <person name="He N."/>
            <person name="Zhao S."/>
        </authorList>
    </citation>
    <scope>NUCLEOTIDE SEQUENCE</scope>
</reference>
<proteinExistence type="predicted"/>
<dbReference type="AlphaFoldDB" id="W9R892"/>
<keyword evidence="3" id="KW-1185">Reference proteome</keyword>
<name>W9R892_9ROSA</name>
<evidence type="ECO:0000313" key="2">
    <source>
        <dbReference type="EMBL" id="EXB75902.1"/>
    </source>
</evidence>
<sequence>MSLAELRRPPKPKSSPAAASLSRVRHFGSPFRPHNAVRGCPPRLVAISSHRDSPCGEDEVVAVRENDVRGRRR</sequence>
<dbReference type="Proteomes" id="UP000030645">
    <property type="component" value="Unassembled WGS sequence"/>
</dbReference>